<evidence type="ECO:0000313" key="2">
    <source>
        <dbReference type="Proteomes" id="UP000242715"/>
    </source>
</evidence>
<accession>A0A2Z6N7N9</accession>
<reference evidence="2" key="1">
    <citation type="journal article" date="2017" name="Front. Plant Sci.">
        <title>Climate Clever Clovers: New Paradigm to Reduce the Environmental Footprint of Ruminants by Breeding Low Methanogenic Forages Utilizing Haplotype Variation.</title>
        <authorList>
            <person name="Kaur P."/>
            <person name="Appels R."/>
            <person name="Bayer P.E."/>
            <person name="Keeble-Gagnere G."/>
            <person name="Wang J."/>
            <person name="Hirakawa H."/>
            <person name="Shirasawa K."/>
            <person name="Vercoe P."/>
            <person name="Stefanova K."/>
            <person name="Durmic Z."/>
            <person name="Nichols P."/>
            <person name="Revell C."/>
            <person name="Isobe S.N."/>
            <person name="Edwards D."/>
            <person name="Erskine W."/>
        </authorList>
    </citation>
    <scope>NUCLEOTIDE SEQUENCE [LARGE SCALE GENOMIC DNA]</scope>
    <source>
        <strain evidence="2">cv. Daliak</strain>
    </source>
</reference>
<keyword evidence="2" id="KW-1185">Reference proteome</keyword>
<proteinExistence type="predicted"/>
<protein>
    <recommendedName>
        <fullName evidence="3">DUF4378 domain-containing protein</fullName>
    </recommendedName>
</protein>
<sequence length="305" mass="35282">TVKIKDIIRWKSFRDLQQPSVPLPPFDFHRYVTESSTVTTTTTTCSSSDGGSSLSDGDFFSELWEAQNDGVEESKKISFSSLFVGKDSVAPPFVGTKENLTCQDEQHSPVSVLHVAENEFSIFDQSLANIERRKQKFKQTADKFESHVKFDFASFDQCLSLDENSYYDEYKDDDKKEENQKVEEQDWVEEKANQLLHSVATCSSVEKCDDNFGIVLLDFFREELSGNRNQKRNSEEFELEIMKIAEDWINESFENAYDIVHVNKDAYIKEMDRRGGWNRFEEEQEELVFEIEAAILRGLVDEILT</sequence>
<organism evidence="1 2">
    <name type="scientific">Trifolium subterraneum</name>
    <name type="common">Subterranean clover</name>
    <dbReference type="NCBI Taxonomy" id="3900"/>
    <lineage>
        <taxon>Eukaryota</taxon>
        <taxon>Viridiplantae</taxon>
        <taxon>Streptophyta</taxon>
        <taxon>Embryophyta</taxon>
        <taxon>Tracheophyta</taxon>
        <taxon>Spermatophyta</taxon>
        <taxon>Magnoliopsida</taxon>
        <taxon>eudicotyledons</taxon>
        <taxon>Gunneridae</taxon>
        <taxon>Pentapetalae</taxon>
        <taxon>rosids</taxon>
        <taxon>fabids</taxon>
        <taxon>Fabales</taxon>
        <taxon>Fabaceae</taxon>
        <taxon>Papilionoideae</taxon>
        <taxon>50 kb inversion clade</taxon>
        <taxon>NPAAA clade</taxon>
        <taxon>Hologalegina</taxon>
        <taxon>IRL clade</taxon>
        <taxon>Trifolieae</taxon>
        <taxon>Trifolium</taxon>
    </lineage>
</organism>
<name>A0A2Z6N7N9_TRISU</name>
<dbReference type="OrthoDB" id="1669163at2759"/>
<gene>
    <name evidence="1" type="ORF">TSUD_349350</name>
</gene>
<evidence type="ECO:0000313" key="1">
    <source>
        <dbReference type="EMBL" id="GAU40824.1"/>
    </source>
</evidence>
<feature type="non-terminal residue" evidence="1">
    <location>
        <position position="1"/>
    </location>
</feature>
<evidence type="ECO:0008006" key="3">
    <source>
        <dbReference type="Google" id="ProtNLM"/>
    </source>
</evidence>
<dbReference type="Proteomes" id="UP000242715">
    <property type="component" value="Unassembled WGS sequence"/>
</dbReference>
<dbReference type="AlphaFoldDB" id="A0A2Z6N7N9"/>
<dbReference type="PANTHER" id="PTHR33623:SF17">
    <property type="entry name" value="DUF4378 DOMAIN-CONTAINING PROTEIN"/>
    <property type="match status" value="1"/>
</dbReference>
<dbReference type="EMBL" id="DF973828">
    <property type="protein sequence ID" value="GAU40824.1"/>
    <property type="molecule type" value="Genomic_DNA"/>
</dbReference>
<dbReference type="PANTHER" id="PTHR33623">
    <property type="entry name" value="OS04G0572500 PROTEIN"/>
    <property type="match status" value="1"/>
</dbReference>